<reference evidence="3 4" key="1">
    <citation type="submission" date="2018-11" db="EMBL/GenBank/DDBJ databases">
        <title>Genomic Encyclopedia of Type Strains, Phase IV (KMG-IV): sequencing the most valuable type-strain genomes for metagenomic binning, comparative biology and taxonomic classification.</title>
        <authorList>
            <person name="Goeker M."/>
        </authorList>
    </citation>
    <scope>NUCLEOTIDE SEQUENCE [LARGE SCALE GENOMIC DNA]</scope>
    <source>
        <strain evidence="3 4">DSM 21945</strain>
    </source>
</reference>
<proteinExistence type="predicted"/>
<keyword evidence="4" id="KW-1185">Reference proteome</keyword>
<evidence type="ECO:0000313" key="3">
    <source>
        <dbReference type="EMBL" id="ROQ29724.1"/>
    </source>
</evidence>
<dbReference type="PROSITE" id="PS51257">
    <property type="entry name" value="PROKAR_LIPOPROTEIN"/>
    <property type="match status" value="1"/>
</dbReference>
<feature type="domain" description="Immunomodulating metalloprotease N-terminal" evidence="2">
    <location>
        <begin position="62"/>
        <end position="256"/>
    </location>
</feature>
<evidence type="ECO:0000259" key="2">
    <source>
        <dbReference type="Pfam" id="PF18650"/>
    </source>
</evidence>
<name>A0A3N1PCP7_9GAMM</name>
<organism evidence="3 4">
    <name type="scientific">Gallaecimonas pentaromativorans</name>
    <dbReference type="NCBI Taxonomy" id="584787"/>
    <lineage>
        <taxon>Bacteria</taxon>
        <taxon>Pseudomonadati</taxon>
        <taxon>Pseudomonadota</taxon>
        <taxon>Gammaproteobacteria</taxon>
        <taxon>Enterobacterales</taxon>
        <taxon>Gallaecimonadaceae</taxon>
        <taxon>Gallaecimonas</taxon>
    </lineage>
</organism>
<dbReference type="AlphaFoldDB" id="A0A3N1PCP7"/>
<dbReference type="InterPro" id="IPR040711">
    <property type="entry name" value="IMPa_N_2"/>
</dbReference>
<comment type="caution">
    <text evidence="3">The sequence shown here is derived from an EMBL/GenBank/DDBJ whole genome shotgun (WGS) entry which is preliminary data.</text>
</comment>
<dbReference type="Proteomes" id="UP000268033">
    <property type="component" value="Unassembled WGS sequence"/>
</dbReference>
<evidence type="ECO:0000256" key="1">
    <source>
        <dbReference type="SAM" id="MobiDB-lite"/>
    </source>
</evidence>
<dbReference type="EMBL" id="RJUL01000002">
    <property type="protein sequence ID" value="ROQ29724.1"/>
    <property type="molecule type" value="Genomic_DNA"/>
</dbReference>
<dbReference type="RefSeq" id="WP_123420655.1">
    <property type="nucleotide sequence ID" value="NZ_RJUL01000002.1"/>
</dbReference>
<sequence length="286" mass="30802">MKTPLLASLMALLLLSGCDTNSKVRAPVKAPAQTMKAEVPPKAPTAPATTLSDKLSPRQQALAMTLLDAPLHYAPGRYSQFMVPAGKDSFPLLLGKKTGRPMASAGVSEQGRRYLAFGTVPVTYEFEPFFPNLQELVGWLLSGEPGFVYKPGAVVATAFLGAQEKKVTGWLRRNMKDIALVRCDVLGLKECLGAADLVVVGAEGDLAEAQTLVNALKQKSALPVLYLHTPFWKESQFASLVLNSLELRQGEAGGNYWAQDAANWDNLGDMLQTRLAMNTAPAEKGE</sequence>
<dbReference type="STRING" id="584787.GCA_001247655_01505"/>
<accession>A0A3N1PCP7</accession>
<evidence type="ECO:0000313" key="4">
    <source>
        <dbReference type="Proteomes" id="UP000268033"/>
    </source>
</evidence>
<dbReference type="Pfam" id="PF18650">
    <property type="entry name" value="IMPa_N_2"/>
    <property type="match status" value="1"/>
</dbReference>
<gene>
    <name evidence="3" type="ORF">EDC28_10292</name>
</gene>
<feature type="region of interest" description="Disordered" evidence="1">
    <location>
        <begin position="31"/>
        <end position="54"/>
    </location>
</feature>
<protein>
    <recommendedName>
        <fullName evidence="2">Immunomodulating metalloprotease N-terminal domain-containing protein</fullName>
    </recommendedName>
</protein>